<accession>A0AAT9V7M3</accession>
<sequence>MARKTLVRCVVCGLKDTYSIEMLNVSKNKNSIWVHIHCKEEYDLHGEQLRTCSYCKKKDTAMRNMIEYKLGVKKRSYVHRECNDKYIAENEKQIKENKEWDDLYHYLCSLHDCVVLETKLIIELQKLRNGELPRQKKGVPYHMIMEAYKYASKDIQYAKSMKKFKDANAEMMYCYKIMRDKINTVYRRTKNKAKIEAKQKAAMNELISQLEFEDNIRKPTMEQKKAAHRRGEVDISDLL</sequence>
<gene>
    <name evidence="1" type="ORF">QB910_000085</name>
</gene>
<reference evidence="1" key="1">
    <citation type="submission" date="2023-04" db="EMBL/GenBank/DDBJ databases">
        <title>Characterization and genome study of newly isolated Alicyclobacillus-specific phaga.</title>
        <authorList>
            <person name="Shymialevich D."/>
            <person name="Wojcicki M."/>
            <person name="Srednicka P."/>
            <person name="Swider O."/>
        </authorList>
    </citation>
    <scope>NUCLEOTIDE SEQUENCE</scope>
</reference>
<proteinExistence type="predicted"/>
<dbReference type="EMBL" id="OQ846916">
    <property type="protein sequence ID" value="WJJ55329.1"/>
    <property type="molecule type" value="Genomic_DNA"/>
</dbReference>
<protein>
    <submittedName>
        <fullName evidence="1">Uncharacterized protein</fullName>
    </submittedName>
</protein>
<organism evidence="1">
    <name type="scientific">Alicyclobacillus phage KKP_3916</name>
    <dbReference type="NCBI Taxonomy" id="3040651"/>
    <lineage>
        <taxon>Viruses</taxon>
        <taxon>Duplodnaviria</taxon>
        <taxon>Heunggongvirae</taxon>
        <taxon>Uroviricota</taxon>
        <taxon>Caudoviricetes</taxon>
    </lineage>
</organism>
<name>A0AAT9V7M3_9CAUD</name>
<evidence type="ECO:0000313" key="1">
    <source>
        <dbReference type="EMBL" id="WJJ55329.1"/>
    </source>
</evidence>